<reference evidence="1" key="1">
    <citation type="journal article" date="2014" name="Front. Microbiol.">
        <title>High frequency of phylogenetically diverse reductive dehalogenase-homologous genes in deep subseafloor sedimentary metagenomes.</title>
        <authorList>
            <person name="Kawai M."/>
            <person name="Futagami T."/>
            <person name="Toyoda A."/>
            <person name="Takaki Y."/>
            <person name="Nishi S."/>
            <person name="Hori S."/>
            <person name="Arai W."/>
            <person name="Tsubouchi T."/>
            <person name="Morono Y."/>
            <person name="Uchiyama I."/>
            <person name="Ito T."/>
            <person name="Fujiyama A."/>
            <person name="Inagaki F."/>
            <person name="Takami H."/>
        </authorList>
    </citation>
    <scope>NUCLEOTIDE SEQUENCE</scope>
    <source>
        <strain evidence="1">Expedition CK06-06</strain>
    </source>
</reference>
<dbReference type="AlphaFoldDB" id="X0RQG0"/>
<evidence type="ECO:0000313" key="1">
    <source>
        <dbReference type="EMBL" id="GAF71094.1"/>
    </source>
</evidence>
<protein>
    <submittedName>
        <fullName evidence="1">Uncharacterized protein</fullName>
    </submittedName>
</protein>
<sequence length="188" mass="21085">MKTILLFILVFMQSAYAGEYSGISQNITTDFQGKKLNGLLASGMYYQVEKGCAIPDYYPVIIQDTGSYCGSSYSFSGGSNSKVWWEDVKFYVNNCPETDCNTIAEHEEKNWMSCEVCGIIGGTQVKPSCEDIRPVYLKDTGNYYIFDTRLFEGFTDSGETVDEVILELNSEQCFDINSVSNYPPQVLP</sequence>
<organism evidence="1">
    <name type="scientific">marine sediment metagenome</name>
    <dbReference type="NCBI Taxonomy" id="412755"/>
    <lineage>
        <taxon>unclassified sequences</taxon>
        <taxon>metagenomes</taxon>
        <taxon>ecological metagenomes</taxon>
    </lineage>
</organism>
<proteinExistence type="predicted"/>
<name>X0RQG0_9ZZZZ</name>
<accession>X0RQG0</accession>
<gene>
    <name evidence="1" type="ORF">S01H1_17333</name>
</gene>
<comment type="caution">
    <text evidence="1">The sequence shown here is derived from an EMBL/GenBank/DDBJ whole genome shotgun (WGS) entry which is preliminary data.</text>
</comment>
<dbReference type="EMBL" id="BARS01009186">
    <property type="protein sequence ID" value="GAF71094.1"/>
    <property type="molecule type" value="Genomic_DNA"/>
</dbReference>